<evidence type="ECO:0000256" key="18">
    <source>
        <dbReference type="ARBA" id="ARBA00029828"/>
    </source>
</evidence>
<keyword evidence="10" id="KW-0442">Lipid degradation</keyword>
<dbReference type="GO" id="GO:0006660">
    <property type="term" value="P:phosphatidylserine catabolic process"/>
    <property type="evidence" value="ECO:0007669"/>
    <property type="project" value="TreeGrafter"/>
</dbReference>
<dbReference type="Gene3D" id="3.40.50.1820">
    <property type="entry name" value="alpha/beta hydrolase"/>
    <property type="match status" value="1"/>
</dbReference>
<keyword evidence="7 19" id="KW-0812">Transmembrane</keyword>
<dbReference type="GO" id="GO:0004806">
    <property type="term" value="F:triacylglycerol lipase activity"/>
    <property type="evidence" value="ECO:0007669"/>
    <property type="project" value="UniProtKB-EC"/>
</dbReference>
<evidence type="ECO:0000256" key="11">
    <source>
        <dbReference type="ARBA" id="ARBA00022968"/>
    </source>
</evidence>
<keyword evidence="13" id="KW-0072">Autophagy</keyword>
<comment type="catalytic activity">
    <reaction evidence="1">
        <text>a triacylglycerol + H2O = a diacylglycerol + a fatty acid + H(+)</text>
        <dbReference type="Rhea" id="RHEA:12044"/>
        <dbReference type="ChEBI" id="CHEBI:15377"/>
        <dbReference type="ChEBI" id="CHEBI:15378"/>
        <dbReference type="ChEBI" id="CHEBI:17855"/>
        <dbReference type="ChEBI" id="CHEBI:18035"/>
        <dbReference type="ChEBI" id="CHEBI:28868"/>
        <dbReference type="EC" id="3.1.1.3"/>
    </reaction>
</comment>
<gene>
    <name evidence="21" type="ORF">FSARC_7639</name>
</gene>
<comment type="function">
    <text evidence="17">Lipase which is essential for lysis of subvacuolar cytoplasm to vacuole targeted bodies and intravacuolar autophagic bodies. Involved in the lysis of intravacuolar multivesicular body (MVB) vesicles. The intravacuolar membrane disintegration by ATG15 is critical to life span extension.</text>
</comment>
<evidence type="ECO:0000256" key="16">
    <source>
        <dbReference type="ARBA" id="ARBA00023180"/>
    </source>
</evidence>
<evidence type="ECO:0000256" key="19">
    <source>
        <dbReference type="SAM" id="Phobius"/>
    </source>
</evidence>
<evidence type="ECO:0000256" key="9">
    <source>
        <dbReference type="ARBA" id="ARBA00022801"/>
    </source>
</evidence>
<evidence type="ECO:0000256" key="17">
    <source>
        <dbReference type="ARBA" id="ARBA00024663"/>
    </source>
</evidence>
<evidence type="ECO:0000256" key="15">
    <source>
        <dbReference type="ARBA" id="ARBA00023136"/>
    </source>
</evidence>
<dbReference type="EMBL" id="JABEXW010000410">
    <property type="protein sequence ID" value="KAF4964453.1"/>
    <property type="molecule type" value="Genomic_DNA"/>
</dbReference>
<dbReference type="GO" id="GO:0034496">
    <property type="term" value="P:multivesicular body membrane disassembly"/>
    <property type="evidence" value="ECO:0007669"/>
    <property type="project" value="TreeGrafter"/>
</dbReference>
<reference evidence="21" key="2">
    <citation type="submission" date="2020-05" db="EMBL/GenBank/DDBJ databases">
        <authorList>
            <person name="Kim H.-S."/>
            <person name="Proctor R.H."/>
            <person name="Brown D.W."/>
        </authorList>
    </citation>
    <scope>NUCLEOTIDE SEQUENCE</scope>
    <source>
        <strain evidence="21">NRRL 20472</strain>
    </source>
</reference>
<evidence type="ECO:0000256" key="10">
    <source>
        <dbReference type="ARBA" id="ARBA00022963"/>
    </source>
</evidence>
<organism evidence="21 22">
    <name type="scientific">Fusarium sarcochroum</name>
    <dbReference type="NCBI Taxonomy" id="1208366"/>
    <lineage>
        <taxon>Eukaryota</taxon>
        <taxon>Fungi</taxon>
        <taxon>Dikarya</taxon>
        <taxon>Ascomycota</taxon>
        <taxon>Pezizomycotina</taxon>
        <taxon>Sordariomycetes</taxon>
        <taxon>Hypocreomycetidae</taxon>
        <taxon>Hypocreales</taxon>
        <taxon>Nectriaceae</taxon>
        <taxon>Fusarium</taxon>
        <taxon>Fusarium lateritium species complex</taxon>
    </lineage>
</organism>
<dbReference type="Proteomes" id="UP000622797">
    <property type="component" value="Unassembled WGS sequence"/>
</dbReference>
<comment type="caution">
    <text evidence="21">The sequence shown here is derived from an EMBL/GenBank/DDBJ whole genome shotgun (WGS) entry which is preliminary data.</text>
</comment>
<keyword evidence="15 19" id="KW-0472">Membrane</keyword>
<dbReference type="InterPro" id="IPR050805">
    <property type="entry name" value="ATG15_Lipase"/>
</dbReference>
<evidence type="ECO:0000256" key="4">
    <source>
        <dbReference type="ARBA" id="ARBA00010701"/>
    </source>
</evidence>
<dbReference type="EC" id="3.1.1.3" evidence="6"/>
<keyword evidence="22" id="KW-1185">Reference proteome</keyword>
<keyword evidence="12 19" id="KW-1133">Transmembrane helix</keyword>
<dbReference type="PANTHER" id="PTHR47175:SF2">
    <property type="entry name" value="LIPASE ATG15-RELATED"/>
    <property type="match status" value="1"/>
</dbReference>
<evidence type="ECO:0000256" key="8">
    <source>
        <dbReference type="ARBA" id="ARBA00022753"/>
    </source>
</evidence>
<dbReference type="GO" id="GO:0005775">
    <property type="term" value="C:vacuolar lumen"/>
    <property type="evidence" value="ECO:0007669"/>
    <property type="project" value="TreeGrafter"/>
</dbReference>
<feature type="transmembrane region" description="Helical" evidence="19">
    <location>
        <begin position="24"/>
        <end position="45"/>
    </location>
</feature>
<dbReference type="GO" id="GO:0034727">
    <property type="term" value="P:piecemeal microautophagy of the nucleus"/>
    <property type="evidence" value="ECO:0007669"/>
    <property type="project" value="TreeGrafter"/>
</dbReference>
<dbReference type="SUPFAM" id="SSF53474">
    <property type="entry name" value="alpha/beta-Hydrolases"/>
    <property type="match status" value="1"/>
</dbReference>
<evidence type="ECO:0000256" key="5">
    <source>
        <dbReference type="ARBA" id="ARBA00011137"/>
    </source>
</evidence>
<keyword evidence="8" id="KW-0967">Endosome</keyword>
<evidence type="ECO:0000256" key="13">
    <source>
        <dbReference type="ARBA" id="ARBA00023006"/>
    </source>
</evidence>
<dbReference type="InterPro" id="IPR002921">
    <property type="entry name" value="Fungal_lipase-type"/>
</dbReference>
<name>A0A8H4TUL9_9HYPO</name>
<keyword evidence="16" id="KW-0325">Glycoprotein</keyword>
<protein>
    <recommendedName>
        <fullName evidence="6">triacylglycerol lipase</fullName>
        <ecNumber evidence="6">3.1.1.3</ecNumber>
    </recommendedName>
    <alternativeName>
        <fullName evidence="18">Autophagy-related protein 15</fullName>
    </alternativeName>
</protein>
<dbReference type="CDD" id="cd00519">
    <property type="entry name" value="Lipase_3"/>
    <property type="match status" value="1"/>
</dbReference>
<keyword evidence="9" id="KW-0378">Hydrolase</keyword>
<evidence type="ECO:0000259" key="20">
    <source>
        <dbReference type="Pfam" id="PF01764"/>
    </source>
</evidence>
<sequence>MFRRFSPKQVNVAATRRPFVRSSLLLFISIAPLIFLICFILNVYFKLGPHIGQVTALIFSRPHALFNAAFFTPYYQTFTLRHVYHHGTYRHPALHRRWDATHSESRADKDPMQFKMRSQSSTIQRLSDRKPATIEGLLAMPYQQPLEHSLTWTTDKITIPDIMHQETVLALASMCANSYTKVENNTQWEDIGLGFGPGNDFGWESDGLRSHVFVDSTNSTIVIAIKGTSAIPFGDTTTKDKINDNLLFSCCCAQQGHWTWRQVCDCATDSHVYNATCVVGNLRQRDKYYPAALEMFSNITAIYPEAEIWLTGHSLGGSITSLLGLTYGLPVVTFQAVPEALPASRLMIFAPPGSDAMRPQTWRNTVAYHFGHTADPVYMGTCNQVFSSCSMAGYAFESSCHTGSRCIYDTVADKGWHENIAYHRIQSVIDDVIKSYDDVPVCLPNFDCEDCPQWNPGNGENLKEAYPDMKA</sequence>
<dbReference type="GO" id="GO:0046461">
    <property type="term" value="P:neutral lipid catabolic process"/>
    <property type="evidence" value="ECO:0007669"/>
    <property type="project" value="TreeGrafter"/>
</dbReference>
<dbReference type="AlphaFoldDB" id="A0A8H4TUL9"/>
<dbReference type="InterPro" id="IPR029058">
    <property type="entry name" value="AB_hydrolase_fold"/>
</dbReference>
<dbReference type="PANTHER" id="PTHR47175">
    <property type="entry name" value="LIPASE ATG15-RELATED"/>
    <property type="match status" value="1"/>
</dbReference>
<dbReference type="GO" id="GO:0004620">
    <property type="term" value="F:phospholipase activity"/>
    <property type="evidence" value="ECO:0007669"/>
    <property type="project" value="TreeGrafter"/>
</dbReference>
<feature type="domain" description="Fungal lipase-type" evidence="20">
    <location>
        <begin position="293"/>
        <end position="325"/>
    </location>
</feature>
<comment type="subcellular location">
    <subcellularLocation>
        <location evidence="3">Endosome</location>
        <location evidence="3">Multivesicular body membrane</location>
        <topology evidence="3">Single-pass type II membrane protein</topology>
    </subcellularLocation>
    <subcellularLocation>
        <location evidence="2">Prevacuolar compartment membrane</location>
        <topology evidence="2">Single-pass type II membrane protein</topology>
    </subcellularLocation>
</comment>
<evidence type="ECO:0000313" key="22">
    <source>
        <dbReference type="Proteomes" id="UP000622797"/>
    </source>
</evidence>
<reference evidence="21" key="1">
    <citation type="journal article" date="2020" name="BMC Genomics">
        <title>Correction to: Identification and distribution of gene clusters required for synthesis of sphingolipid metabolism inhibitors in diverse species of the filamentous fungus Fusarium.</title>
        <authorList>
            <person name="Kim H.S."/>
            <person name="Lohmar J.M."/>
            <person name="Busman M."/>
            <person name="Brown D.W."/>
            <person name="Naumann T.A."/>
            <person name="Divon H.H."/>
            <person name="Lysoe E."/>
            <person name="Uhlig S."/>
            <person name="Proctor R.H."/>
        </authorList>
    </citation>
    <scope>NUCLEOTIDE SEQUENCE</scope>
    <source>
        <strain evidence="21">NRRL 20472</strain>
    </source>
</reference>
<dbReference type="Pfam" id="PF01764">
    <property type="entry name" value="Lipase_3"/>
    <property type="match status" value="1"/>
</dbReference>
<keyword evidence="14" id="KW-0443">Lipid metabolism</keyword>
<proteinExistence type="inferred from homology"/>
<evidence type="ECO:0000256" key="1">
    <source>
        <dbReference type="ARBA" id="ARBA00001024"/>
    </source>
</evidence>
<dbReference type="OrthoDB" id="58570at2759"/>
<keyword evidence="11" id="KW-0735">Signal-anchor</keyword>
<evidence type="ECO:0000256" key="7">
    <source>
        <dbReference type="ARBA" id="ARBA00022692"/>
    </source>
</evidence>
<evidence type="ECO:0000256" key="3">
    <source>
        <dbReference type="ARBA" id="ARBA00004343"/>
    </source>
</evidence>
<evidence type="ECO:0000256" key="2">
    <source>
        <dbReference type="ARBA" id="ARBA00004270"/>
    </source>
</evidence>
<evidence type="ECO:0000256" key="12">
    <source>
        <dbReference type="ARBA" id="ARBA00022989"/>
    </source>
</evidence>
<evidence type="ECO:0000313" key="21">
    <source>
        <dbReference type="EMBL" id="KAF4964453.1"/>
    </source>
</evidence>
<accession>A0A8H4TUL9</accession>
<dbReference type="GO" id="GO:0032585">
    <property type="term" value="C:multivesicular body membrane"/>
    <property type="evidence" value="ECO:0007669"/>
    <property type="project" value="UniProtKB-SubCell"/>
</dbReference>
<evidence type="ECO:0000256" key="6">
    <source>
        <dbReference type="ARBA" id="ARBA00013279"/>
    </source>
</evidence>
<comment type="subunit">
    <text evidence="5">Binds to both phosphatidylinositol (PI) and phosphatidylinositol 3,5-bisphosphate (PIP2).</text>
</comment>
<comment type="similarity">
    <text evidence="4">Belongs to the AB hydrolase superfamily. Lipase family.</text>
</comment>
<evidence type="ECO:0000256" key="14">
    <source>
        <dbReference type="ARBA" id="ARBA00023098"/>
    </source>
</evidence>